<reference evidence="2 3" key="1">
    <citation type="submission" date="2024-04" db="EMBL/GenBank/DDBJ databases">
        <title>Arthrobacter sp. from Plains bison fecal sample.</title>
        <authorList>
            <person name="Ruzzini A."/>
        </authorList>
    </citation>
    <scope>NUCLEOTIDE SEQUENCE [LARGE SCALE GENOMIC DNA]</scope>
    <source>
        <strain evidence="2 3">EINP1</strain>
    </source>
</reference>
<evidence type="ECO:0000256" key="1">
    <source>
        <dbReference type="SAM" id="Phobius"/>
    </source>
</evidence>
<feature type="transmembrane region" description="Helical" evidence="1">
    <location>
        <begin position="206"/>
        <end position="224"/>
    </location>
</feature>
<keyword evidence="1" id="KW-0472">Membrane</keyword>
<keyword evidence="1" id="KW-1133">Transmembrane helix</keyword>
<gene>
    <name evidence="2" type="ORF">AAE021_16960</name>
</gene>
<accession>A0ABZ2ZZX7</accession>
<protein>
    <submittedName>
        <fullName evidence="2">Polyketide antibiotic transporter</fullName>
    </submittedName>
</protein>
<feature type="transmembrane region" description="Helical" evidence="1">
    <location>
        <begin position="176"/>
        <end position="199"/>
    </location>
</feature>
<dbReference type="EMBL" id="CP151657">
    <property type="protein sequence ID" value="WZP15812.1"/>
    <property type="molecule type" value="Genomic_DNA"/>
</dbReference>
<feature type="transmembrane region" description="Helical" evidence="1">
    <location>
        <begin position="403"/>
        <end position="425"/>
    </location>
</feature>
<feature type="transmembrane region" description="Helical" evidence="1">
    <location>
        <begin position="519"/>
        <end position="539"/>
    </location>
</feature>
<organism evidence="2 3">
    <name type="scientific">Arthrobacter citreus</name>
    <dbReference type="NCBI Taxonomy" id="1670"/>
    <lineage>
        <taxon>Bacteria</taxon>
        <taxon>Bacillati</taxon>
        <taxon>Actinomycetota</taxon>
        <taxon>Actinomycetes</taxon>
        <taxon>Micrococcales</taxon>
        <taxon>Micrococcaceae</taxon>
        <taxon>Arthrobacter</taxon>
    </lineage>
</organism>
<keyword evidence="3" id="KW-1185">Reference proteome</keyword>
<name>A0ABZ2ZZX7_9MICC</name>
<feature type="transmembrane region" description="Helical" evidence="1">
    <location>
        <begin position="313"/>
        <end position="334"/>
    </location>
</feature>
<feature type="transmembrane region" description="Helical" evidence="1">
    <location>
        <begin position="37"/>
        <end position="55"/>
    </location>
</feature>
<feature type="transmembrane region" description="Helical" evidence="1">
    <location>
        <begin position="359"/>
        <end position="382"/>
    </location>
</feature>
<evidence type="ECO:0000313" key="3">
    <source>
        <dbReference type="Proteomes" id="UP001448858"/>
    </source>
</evidence>
<dbReference type="Proteomes" id="UP001448858">
    <property type="component" value="Chromosome"/>
</dbReference>
<sequence>MSTAVAHSGTAEQHATTPWAATGGLLRLNLRLDRIRILVWTAAVGLGVAGSMATFETTYTTPESLQARASLLANPATVMMTGPAFGLQDYTFGAMVANELSLYLYLAAAIMSILLVVRHTRGEEESGRMEMLRAQPVGRFASAAAAVTTVAIANAAVGTATAAALAGFGLEAASSLALGAGTALTGLVFAGVAAVAAQLTEHARGAVGMAMAVLAAAFLVRGIGDVINNQGSWLSWFSPFAWAQQTRLYVDLRWWPLAVSVVVTAGLLLLAVLLAGRRDLGAGLRAPKPGPAAAPRSLLSPAGLANRLLRGSFTVWTASAFLFAAAFGTLANSLEDSFADIPELAEWITVDLANLTTSFASAILSFLMVAPLIFSVTAVLRLRAEEDAGRAEQMLVTGSSRSGLFAGWLAVVALQTVAMTVLVGLGTGLGVTAGTGDAGWAGDLAVASLAYLPAIALVAAIAVALFGLAPRITALAWAVVVWTAIVLFLGSLLGLPEWAMDLSPLTHVSLVPSAEPDPAPLVIMSAFAAVLVAAGFAGFRGRDVGSA</sequence>
<feature type="transmembrane region" description="Helical" evidence="1">
    <location>
        <begin position="475"/>
        <end position="499"/>
    </location>
</feature>
<feature type="transmembrane region" description="Helical" evidence="1">
    <location>
        <begin position="254"/>
        <end position="275"/>
    </location>
</feature>
<evidence type="ECO:0000313" key="2">
    <source>
        <dbReference type="EMBL" id="WZP15812.1"/>
    </source>
</evidence>
<feature type="transmembrane region" description="Helical" evidence="1">
    <location>
        <begin position="137"/>
        <end position="170"/>
    </location>
</feature>
<keyword evidence="1" id="KW-0812">Transmembrane</keyword>
<proteinExistence type="predicted"/>
<feature type="transmembrane region" description="Helical" evidence="1">
    <location>
        <begin position="445"/>
        <end position="468"/>
    </location>
</feature>
<feature type="transmembrane region" description="Helical" evidence="1">
    <location>
        <begin position="100"/>
        <end position="117"/>
    </location>
</feature>
<dbReference type="RefSeq" id="WP_342023464.1">
    <property type="nucleotide sequence ID" value="NZ_CP151657.1"/>
</dbReference>